<keyword evidence="1" id="KW-0472">Membrane</keyword>
<feature type="transmembrane region" description="Helical" evidence="1">
    <location>
        <begin position="414"/>
        <end position="431"/>
    </location>
</feature>
<gene>
    <name evidence="2" type="ORF">MARIT_0519</name>
</gene>
<keyword evidence="1" id="KW-1133">Transmembrane helix</keyword>
<reference evidence="2 3" key="1">
    <citation type="submission" date="2016-11" db="EMBL/GenBank/DDBJ databases">
        <authorList>
            <person name="Jaros S."/>
            <person name="Januszkiewicz K."/>
            <person name="Wedrychowicz H."/>
        </authorList>
    </citation>
    <scope>NUCLEOTIDE SEQUENCE [LARGE SCALE GENOMIC DNA]</scope>
    <source>
        <strain evidence="2">NCIMB 2154T</strain>
    </source>
</reference>
<feature type="transmembrane region" description="Helical" evidence="1">
    <location>
        <begin position="207"/>
        <end position="228"/>
    </location>
</feature>
<feature type="transmembrane region" description="Helical" evidence="1">
    <location>
        <begin position="338"/>
        <end position="358"/>
    </location>
</feature>
<feature type="transmembrane region" description="Helical" evidence="1">
    <location>
        <begin position="443"/>
        <end position="464"/>
    </location>
</feature>
<feature type="transmembrane region" description="Helical" evidence="1">
    <location>
        <begin position="471"/>
        <end position="489"/>
    </location>
</feature>
<feature type="transmembrane region" description="Helical" evidence="1">
    <location>
        <begin position="6"/>
        <end position="25"/>
    </location>
</feature>
<feature type="transmembrane region" description="Helical" evidence="1">
    <location>
        <begin position="388"/>
        <end position="409"/>
    </location>
</feature>
<evidence type="ECO:0008006" key="4">
    <source>
        <dbReference type="Google" id="ProtNLM"/>
    </source>
</evidence>
<name>A0A2H1E7Q3_9FLAO</name>
<keyword evidence="3" id="KW-1185">Reference proteome</keyword>
<dbReference type="Proteomes" id="UP000231564">
    <property type="component" value="Chromosome MARIT"/>
</dbReference>
<feature type="transmembrane region" description="Helical" evidence="1">
    <location>
        <begin position="237"/>
        <end position="262"/>
    </location>
</feature>
<organism evidence="2 3">
    <name type="scientific">Tenacibaculum maritimum NCIMB 2154</name>
    <dbReference type="NCBI Taxonomy" id="1349785"/>
    <lineage>
        <taxon>Bacteria</taxon>
        <taxon>Pseudomonadati</taxon>
        <taxon>Bacteroidota</taxon>
        <taxon>Flavobacteriia</taxon>
        <taxon>Flavobacteriales</taxon>
        <taxon>Flavobacteriaceae</taxon>
        <taxon>Tenacibaculum</taxon>
    </lineage>
</organism>
<evidence type="ECO:0000256" key="1">
    <source>
        <dbReference type="SAM" id="Phobius"/>
    </source>
</evidence>
<dbReference type="EMBL" id="LT634361">
    <property type="protein sequence ID" value="SFZ80414.1"/>
    <property type="molecule type" value="Genomic_DNA"/>
</dbReference>
<sequence>MTSLQTSLFLSVMRFTLIGILFYFFSKNINQKKERFFSDFLAINISKYTSISVIIIFFLVHLENYAFFNYIFLIFIFFIFDIHNFVGPAQIYQSLKSNFDTLTLKAIGFIEEPHKWHSIKLYFSDKKLSQQETHDLLAVVFIIITALFSRVTFYTNDAYLFSEDWFYDLEKLLSISDQKWFNLDHTETGEFALVDLYSKTLKVGPEIALQTFGIIQTILLSVLAYWIVKKSNVKERLIIPIFTAIIFIGTVSISPSSIHFILKHHSILSVLSISFPLLILLTNNNPFYRSAKSIIIYTSLISTACFLISFSDFLIIFFPFLLFTILYNSEKKIKEKTVLTLSFLFPAICIIVSHFLLYEHEYFDPLFFIKNSFINASDFVKISDISTAYLTIIKWSIFFCFIGITSSFIRKNNILLLVSALYLFYILLYRVNHYLINENSLLLTFKIFTPIIIGLNLHNLISLIRTKAFKIKTIITYAAAFLCLVYLPSTQKGIFEDIKALNETNRQFLKIYNNITTEHLPYTYAVVGNGKMIDFSKNKHLFLNYHEFNTEYLQRDSIYHKNIKDDDFMKNNPSIILPNSIFLFEILGTDKNFNEALKITSSDQLKTNNHIITTLKKRGRKINLYTKTDKLIIYEIINKKSSSHINEMLFLDKRL</sequence>
<feature type="transmembrane region" description="Helical" evidence="1">
    <location>
        <begin position="294"/>
        <end position="326"/>
    </location>
</feature>
<accession>A0A2H1E7Q3</accession>
<evidence type="ECO:0000313" key="3">
    <source>
        <dbReference type="Proteomes" id="UP000231564"/>
    </source>
</evidence>
<feature type="transmembrane region" description="Helical" evidence="1">
    <location>
        <begin position="37"/>
        <end position="60"/>
    </location>
</feature>
<dbReference type="AlphaFoldDB" id="A0A2H1E7Q3"/>
<evidence type="ECO:0000313" key="2">
    <source>
        <dbReference type="EMBL" id="SFZ80414.1"/>
    </source>
</evidence>
<proteinExistence type="predicted"/>
<protein>
    <recommendedName>
        <fullName evidence="4">Glycosyltransferase RgtA/B/C/D-like domain-containing protein</fullName>
    </recommendedName>
</protein>
<feature type="transmembrane region" description="Helical" evidence="1">
    <location>
        <begin position="66"/>
        <end position="86"/>
    </location>
</feature>
<dbReference type="KEGG" id="tmar:MARIT_0519"/>
<dbReference type="STRING" id="1349785.GCA_000509405_01336"/>
<keyword evidence="1" id="KW-0812">Transmembrane</keyword>
<feature type="transmembrane region" description="Helical" evidence="1">
    <location>
        <begin position="136"/>
        <end position="155"/>
    </location>
</feature>